<dbReference type="InterPro" id="IPR042099">
    <property type="entry name" value="ANL_N_sf"/>
</dbReference>
<dbReference type="GO" id="GO:0005886">
    <property type="term" value="C:plasma membrane"/>
    <property type="evidence" value="ECO:0007669"/>
    <property type="project" value="TreeGrafter"/>
</dbReference>
<evidence type="ECO:0000256" key="2">
    <source>
        <dbReference type="SAM" id="Phobius"/>
    </source>
</evidence>
<keyword evidence="2" id="KW-0472">Membrane</keyword>
<evidence type="ECO:0000313" key="4">
    <source>
        <dbReference type="EMBL" id="MBM3275757.1"/>
    </source>
</evidence>
<feature type="non-terminal residue" evidence="4">
    <location>
        <position position="113"/>
    </location>
</feature>
<protein>
    <submittedName>
        <fullName evidence="4">Acyl--CoA ligase</fullName>
    </submittedName>
</protein>
<evidence type="ECO:0000313" key="5">
    <source>
        <dbReference type="Proteomes" id="UP000703893"/>
    </source>
</evidence>
<dbReference type="GO" id="GO:0006633">
    <property type="term" value="P:fatty acid biosynthetic process"/>
    <property type="evidence" value="ECO:0007669"/>
    <property type="project" value="TreeGrafter"/>
</dbReference>
<dbReference type="SUPFAM" id="SSF56801">
    <property type="entry name" value="Acetyl-CoA synthetase-like"/>
    <property type="match status" value="1"/>
</dbReference>
<gene>
    <name evidence="4" type="ORF">FJZ00_11430</name>
</gene>
<evidence type="ECO:0000259" key="3">
    <source>
        <dbReference type="Pfam" id="PF00501"/>
    </source>
</evidence>
<feature type="transmembrane region" description="Helical" evidence="2">
    <location>
        <begin position="86"/>
        <end position="108"/>
    </location>
</feature>
<dbReference type="GO" id="GO:0016874">
    <property type="term" value="F:ligase activity"/>
    <property type="evidence" value="ECO:0007669"/>
    <property type="project" value="UniProtKB-KW"/>
</dbReference>
<evidence type="ECO:0000256" key="1">
    <source>
        <dbReference type="ARBA" id="ARBA00006432"/>
    </source>
</evidence>
<reference evidence="4 5" key="1">
    <citation type="submission" date="2019-03" db="EMBL/GenBank/DDBJ databases">
        <title>Lake Tanganyika Metagenome-Assembled Genomes (MAGs).</title>
        <authorList>
            <person name="Tran P."/>
        </authorList>
    </citation>
    <scope>NUCLEOTIDE SEQUENCE [LARGE SCALE GENOMIC DNA]</scope>
    <source>
        <strain evidence="4">K_DeepCast_65m_m2_236</strain>
    </source>
</reference>
<dbReference type="PANTHER" id="PTHR22754:SF32">
    <property type="entry name" value="DISCO-INTERACTING PROTEIN 2"/>
    <property type="match status" value="1"/>
</dbReference>
<keyword evidence="2" id="KW-1133">Transmembrane helix</keyword>
<dbReference type="GO" id="GO:0070566">
    <property type="term" value="F:adenylyltransferase activity"/>
    <property type="evidence" value="ECO:0007669"/>
    <property type="project" value="TreeGrafter"/>
</dbReference>
<accession>A0A937X7J3</accession>
<dbReference type="EMBL" id="VGJX01000707">
    <property type="protein sequence ID" value="MBM3275757.1"/>
    <property type="molecule type" value="Genomic_DNA"/>
</dbReference>
<dbReference type="Gene3D" id="3.40.50.12780">
    <property type="entry name" value="N-terminal domain of ligase-like"/>
    <property type="match status" value="1"/>
</dbReference>
<feature type="transmembrane region" description="Helical" evidence="2">
    <location>
        <begin position="60"/>
        <end position="79"/>
    </location>
</feature>
<dbReference type="AlphaFoldDB" id="A0A937X7J3"/>
<dbReference type="Pfam" id="PF00501">
    <property type="entry name" value="AMP-binding"/>
    <property type="match status" value="1"/>
</dbReference>
<comment type="similarity">
    <text evidence="1">Belongs to the ATP-dependent AMP-binding enzyme family.</text>
</comment>
<dbReference type="InterPro" id="IPR000873">
    <property type="entry name" value="AMP-dep_synth/lig_dom"/>
</dbReference>
<proteinExistence type="inferred from homology"/>
<organism evidence="4 5">
    <name type="scientific">Candidatus Tanganyikabacteria bacterium</name>
    <dbReference type="NCBI Taxonomy" id="2961651"/>
    <lineage>
        <taxon>Bacteria</taxon>
        <taxon>Bacillati</taxon>
        <taxon>Candidatus Sericytochromatia</taxon>
        <taxon>Candidatus Tanganyikabacteria</taxon>
    </lineage>
</organism>
<keyword evidence="4" id="KW-0436">Ligase</keyword>
<comment type="caution">
    <text evidence="4">The sequence shown here is derived from an EMBL/GenBank/DDBJ whole genome shotgun (WGS) entry which is preliminary data.</text>
</comment>
<feature type="domain" description="AMP-dependent synthetase/ligase" evidence="3">
    <location>
        <begin position="13"/>
        <end position="91"/>
    </location>
</feature>
<dbReference type="Proteomes" id="UP000703893">
    <property type="component" value="Unassembled WGS sequence"/>
</dbReference>
<dbReference type="PANTHER" id="PTHR22754">
    <property type="entry name" value="DISCO-INTERACTING PROTEIN 2 DIP2 -RELATED"/>
    <property type="match status" value="1"/>
</dbReference>
<keyword evidence="2" id="KW-0812">Transmembrane</keyword>
<sequence length="113" mass="12590">MAQRADSERLFTFLDDMGRPTEFSYGQVARNAARYARILAERGIGQGDRVVVMLPTCPEYLFTFFGIILAGAIPVPVYPPFNPKQLVTFINTLTGVFANSEAVAIVFWKDVKP</sequence>
<name>A0A937X7J3_9BACT</name>